<evidence type="ECO:0000313" key="2">
    <source>
        <dbReference type="Proteomes" id="UP001324380"/>
    </source>
</evidence>
<dbReference type="EMBL" id="CP139558">
    <property type="protein sequence ID" value="WPU93054.1"/>
    <property type="molecule type" value="Genomic_DNA"/>
</dbReference>
<dbReference type="RefSeq" id="WP_321562209.1">
    <property type="nucleotide sequence ID" value="NZ_CP139558.1"/>
</dbReference>
<evidence type="ECO:0008006" key="3">
    <source>
        <dbReference type="Google" id="ProtNLM"/>
    </source>
</evidence>
<proteinExistence type="predicted"/>
<reference evidence="1 2" key="1">
    <citation type="submission" date="2023-11" db="EMBL/GenBank/DDBJ databases">
        <title>Analysis of the Genomes of Mucilaginibacter gossypii cycad 4 and M. sabulilitoris SNA2: microbes with the potential for plant growth promotion.</title>
        <authorList>
            <person name="Hirsch A.M."/>
            <person name="Humm E."/>
            <person name="Rubbi M."/>
            <person name="Del Vecchio G."/>
            <person name="Ha S.M."/>
            <person name="Pellegrini M."/>
            <person name="Gunsalus R.P."/>
        </authorList>
    </citation>
    <scope>NUCLEOTIDE SEQUENCE [LARGE SCALE GENOMIC DNA]</scope>
    <source>
        <strain evidence="1 2">SNA2</strain>
    </source>
</reference>
<sequence length="92" mass="10207">MIKPVKYSLYTADGDRSITIKPGSPMLPGSTTHVTGVFKLSEGHVDLGEIVFDDSMHQWEYTGLGDLTHEQAGEIATYIKDKIRRELEGNVN</sequence>
<dbReference type="Proteomes" id="UP001324380">
    <property type="component" value="Chromosome"/>
</dbReference>
<name>A0ABZ0TJR5_9SPHI</name>
<protein>
    <recommendedName>
        <fullName evidence="3">Phage protein</fullName>
    </recommendedName>
</protein>
<gene>
    <name evidence="1" type="ORF">SNE25_27420</name>
</gene>
<accession>A0ABZ0TJR5</accession>
<organism evidence="1 2">
    <name type="scientific">Mucilaginibacter sabulilitoris</name>
    <dbReference type="NCBI Taxonomy" id="1173583"/>
    <lineage>
        <taxon>Bacteria</taxon>
        <taxon>Pseudomonadati</taxon>
        <taxon>Bacteroidota</taxon>
        <taxon>Sphingobacteriia</taxon>
        <taxon>Sphingobacteriales</taxon>
        <taxon>Sphingobacteriaceae</taxon>
        <taxon>Mucilaginibacter</taxon>
    </lineage>
</organism>
<keyword evidence="2" id="KW-1185">Reference proteome</keyword>
<evidence type="ECO:0000313" key="1">
    <source>
        <dbReference type="EMBL" id="WPU93054.1"/>
    </source>
</evidence>